<proteinExistence type="predicted"/>
<gene>
    <name evidence="2" type="ORF">G3A44_22055</name>
</gene>
<sequence>MLFTPLLGGCSAVKLAYGQGEWLGWWWLDGHVDFNAQQKPQVKLALAEWFVWHRQTQLPDYADLVGRLAVEVRQPVTAEQACQWLDQAVPRVHAAWQQALPAMARQVQTLQPAQLRHLQKKLEARNREFREEFIEPPEDERREKRLKTWRERYQDLYGRLLPAQEALLQAAAVALADDPLQREAEHQAHQRELLAVLTRLSTDKPGDEASAAALAAWLRPSTTLGGWGSPAWQAAQRTRRLGHCELFASLHQASTPAQREHAVRWLQGWERDLRDMAGQPRAGAPGGGAVGAQGVPAG</sequence>
<dbReference type="Pfam" id="PF19795">
    <property type="entry name" value="DUF6279"/>
    <property type="match status" value="1"/>
</dbReference>
<reference evidence="2 3" key="1">
    <citation type="submission" date="2020-02" db="EMBL/GenBank/DDBJ databases">
        <title>Ideonella bacterium strain TBM-1.</title>
        <authorList>
            <person name="Chen W.-M."/>
        </authorList>
    </citation>
    <scope>NUCLEOTIDE SEQUENCE [LARGE SCALE GENOMIC DNA]</scope>
    <source>
        <strain evidence="2 3">TBM-1</strain>
    </source>
</reference>
<protein>
    <submittedName>
        <fullName evidence="2">Uncharacterized protein</fullName>
    </submittedName>
</protein>
<keyword evidence="3" id="KW-1185">Reference proteome</keyword>
<dbReference type="RefSeq" id="WP_163459904.1">
    <property type="nucleotide sequence ID" value="NZ_JAAGOH010000051.1"/>
</dbReference>
<feature type="compositionally biased region" description="Gly residues" evidence="1">
    <location>
        <begin position="284"/>
        <end position="298"/>
    </location>
</feature>
<dbReference type="AlphaFoldDB" id="A0A7C9TLY7"/>
<evidence type="ECO:0000256" key="1">
    <source>
        <dbReference type="SAM" id="MobiDB-lite"/>
    </source>
</evidence>
<dbReference type="Proteomes" id="UP000484255">
    <property type="component" value="Unassembled WGS sequence"/>
</dbReference>
<dbReference type="EMBL" id="JAAGOH010000051">
    <property type="protein sequence ID" value="NDY93880.1"/>
    <property type="molecule type" value="Genomic_DNA"/>
</dbReference>
<comment type="caution">
    <text evidence="2">The sequence shown here is derived from an EMBL/GenBank/DDBJ whole genome shotgun (WGS) entry which is preliminary data.</text>
</comment>
<evidence type="ECO:0000313" key="2">
    <source>
        <dbReference type="EMBL" id="NDY93880.1"/>
    </source>
</evidence>
<organism evidence="2 3">
    <name type="scientific">Ideonella livida</name>
    <dbReference type="NCBI Taxonomy" id="2707176"/>
    <lineage>
        <taxon>Bacteria</taxon>
        <taxon>Pseudomonadati</taxon>
        <taxon>Pseudomonadota</taxon>
        <taxon>Betaproteobacteria</taxon>
        <taxon>Burkholderiales</taxon>
        <taxon>Sphaerotilaceae</taxon>
        <taxon>Ideonella</taxon>
    </lineage>
</organism>
<name>A0A7C9TLY7_9BURK</name>
<feature type="region of interest" description="Disordered" evidence="1">
    <location>
        <begin position="276"/>
        <end position="298"/>
    </location>
</feature>
<evidence type="ECO:0000313" key="3">
    <source>
        <dbReference type="Proteomes" id="UP000484255"/>
    </source>
</evidence>
<accession>A0A7C9TLY7</accession>